<evidence type="ECO:0000256" key="3">
    <source>
        <dbReference type="ARBA" id="ARBA00023295"/>
    </source>
</evidence>
<reference evidence="5 6" key="1">
    <citation type="submission" date="2017-11" db="EMBL/GenBank/DDBJ databases">
        <title>Complete genome sequence of Spiroplasma clarkii CN-5 (DSM 19994).</title>
        <authorList>
            <person name="Tsai Y.-M."/>
            <person name="Chang A."/>
            <person name="Lo W.-S."/>
            <person name="Kuo C.-H."/>
        </authorList>
    </citation>
    <scope>NUCLEOTIDE SEQUENCE [LARGE SCALE GENOMIC DNA]</scope>
    <source>
        <strain evidence="5 6">CN-5</strain>
    </source>
</reference>
<dbReference type="GO" id="GO:0005829">
    <property type="term" value="C:cytosol"/>
    <property type="evidence" value="ECO:0007669"/>
    <property type="project" value="TreeGrafter"/>
</dbReference>
<evidence type="ECO:0000313" key="6">
    <source>
        <dbReference type="Proteomes" id="UP000231179"/>
    </source>
</evidence>
<name>A0A2K8KHC2_9MOLU</name>
<dbReference type="InterPro" id="IPR001360">
    <property type="entry name" value="Glyco_hydro_1"/>
</dbReference>
<evidence type="ECO:0000256" key="1">
    <source>
        <dbReference type="ARBA" id="ARBA00010838"/>
    </source>
</evidence>
<dbReference type="Proteomes" id="UP000231179">
    <property type="component" value="Chromosome"/>
</dbReference>
<dbReference type="GO" id="GO:0008422">
    <property type="term" value="F:beta-glucosidase activity"/>
    <property type="evidence" value="ECO:0007669"/>
    <property type="project" value="TreeGrafter"/>
</dbReference>
<proteinExistence type="inferred from homology"/>
<keyword evidence="6" id="KW-1185">Reference proteome</keyword>
<evidence type="ECO:0000256" key="2">
    <source>
        <dbReference type="ARBA" id="ARBA00022801"/>
    </source>
</evidence>
<dbReference type="InterPro" id="IPR017853">
    <property type="entry name" value="GH"/>
</dbReference>
<keyword evidence="2" id="KW-0378">Hydrolase</keyword>
<organism evidence="5 6">
    <name type="scientific">Spiroplasma clarkii</name>
    <dbReference type="NCBI Taxonomy" id="2139"/>
    <lineage>
        <taxon>Bacteria</taxon>
        <taxon>Bacillati</taxon>
        <taxon>Mycoplasmatota</taxon>
        <taxon>Mollicutes</taxon>
        <taxon>Entomoplasmatales</taxon>
        <taxon>Spiroplasmataceae</taxon>
        <taxon>Spiroplasma</taxon>
    </lineage>
</organism>
<dbReference type="Gene3D" id="3.20.20.80">
    <property type="entry name" value="Glycosidases"/>
    <property type="match status" value="1"/>
</dbReference>
<dbReference type="PANTHER" id="PTHR10353:SF36">
    <property type="entry name" value="LP05116P"/>
    <property type="match status" value="1"/>
</dbReference>
<comment type="similarity">
    <text evidence="1 4">Belongs to the glycosyl hydrolase 1 family.</text>
</comment>
<dbReference type="PANTHER" id="PTHR10353">
    <property type="entry name" value="GLYCOSYL HYDROLASE"/>
    <property type="match status" value="1"/>
</dbReference>
<evidence type="ECO:0000256" key="4">
    <source>
        <dbReference type="RuleBase" id="RU003690"/>
    </source>
</evidence>
<evidence type="ECO:0000313" key="5">
    <source>
        <dbReference type="EMBL" id="ATX71077.1"/>
    </source>
</evidence>
<dbReference type="SUPFAM" id="SSF51445">
    <property type="entry name" value="(Trans)glycosidases"/>
    <property type="match status" value="1"/>
</dbReference>
<protein>
    <submittedName>
        <fullName evidence="5">6-phospho-beta-glucosidase</fullName>
    </submittedName>
</protein>
<gene>
    <name evidence="5" type="primary">bglA</name>
    <name evidence="5" type="ORF">SCLAR_v1c07620</name>
</gene>
<dbReference type="GO" id="GO:0016052">
    <property type="term" value="P:carbohydrate catabolic process"/>
    <property type="evidence" value="ECO:0007669"/>
    <property type="project" value="TreeGrafter"/>
</dbReference>
<dbReference type="EMBL" id="CP024870">
    <property type="protein sequence ID" value="ATX71077.1"/>
    <property type="molecule type" value="Genomic_DNA"/>
</dbReference>
<dbReference type="RefSeq" id="WP_100254618.1">
    <property type="nucleotide sequence ID" value="NZ_CP024870.1"/>
</dbReference>
<accession>A0A2K8KHC2</accession>
<dbReference type="AlphaFoldDB" id="A0A2K8KHC2"/>
<dbReference type="PRINTS" id="PR00131">
    <property type="entry name" value="GLHYDRLASE1"/>
</dbReference>
<dbReference type="Pfam" id="PF00232">
    <property type="entry name" value="Glyco_hydro_1"/>
    <property type="match status" value="1"/>
</dbReference>
<keyword evidence="3" id="KW-0326">Glycosidase</keyword>
<sequence>MKKDKFYFSVSTNAFQIEGGRNLHGRTDSLWDWFTKTYYHIPPVNSTAREINSIVEASDFYHKYPSDVKILSKLGVDAFIYNLDWARVFPTDGTKINPMGIQFYDRVFSELVAGNVKPIPILFHWDTPMWAEIKGGWTNREILTSFKNYCAAMFKYLGKYTDIWFVNDENKSFTVDGYLTGQFPPCFQDENAFVKAVHHLALSGAIAKAEFKKAKELGYVSPDAILGIDDDWSPPVIMAGVDADQKLIDNYNAWMRDLWLDPNLKGTYPQEFLDYIKSKKLDLKITPADLKLLQDNKLDFIGWNFYRPYFITSKTALIPEDQLHRPPGKLPFGDFQIVLPKNHPHYTKWMWPIAPQYLQEGLQGLKAKYDLPVFIVESGFGDFDDKSQELICDLDRIAYLQGMLTEVKAARTKDLNLIGYSIWTYCDIFSPSAGYRKDYGLVSVDFNSPIKERKPKLSYVWYQQVIESRGEDVTVNEKLLVKKLQELLKNWDIFLK</sequence>